<evidence type="ECO:0000313" key="3">
    <source>
        <dbReference type="Proteomes" id="UP000515154"/>
    </source>
</evidence>
<name>A0A7E6FGL6_9MOLL</name>
<accession>A0A7E6FGL6</accession>
<protein>
    <submittedName>
        <fullName evidence="4">Centrosomal protein of 152 kDa-like</fullName>
    </submittedName>
</protein>
<feature type="compositionally biased region" description="Acidic residues" evidence="2">
    <location>
        <begin position="117"/>
        <end position="129"/>
    </location>
</feature>
<feature type="coiled-coil region" evidence="1">
    <location>
        <begin position="1130"/>
        <end position="1158"/>
    </location>
</feature>
<proteinExistence type="predicted"/>
<feature type="coiled-coil region" evidence="1">
    <location>
        <begin position="1263"/>
        <end position="1302"/>
    </location>
</feature>
<dbReference type="KEGG" id="osn:115221281"/>
<feature type="region of interest" description="Disordered" evidence="2">
    <location>
        <begin position="416"/>
        <end position="444"/>
    </location>
</feature>
<dbReference type="Proteomes" id="UP000515154">
    <property type="component" value="Linkage group LG18"/>
</dbReference>
<dbReference type="RefSeq" id="XP_036366500.1">
    <property type="nucleotide sequence ID" value="XM_036510607.1"/>
</dbReference>
<reference evidence="4" key="1">
    <citation type="submission" date="2025-08" db="UniProtKB">
        <authorList>
            <consortium name="RefSeq"/>
        </authorList>
    </citation>
    <scope>IDENTIFICATION</scope>
</reference>
<dbReference type="InterPro" id="IPR051235">
    <property type="entry name" value="CEP152/SHC-Transforming"/>
</dbReference>
<organism evidence="3 4">
    <name type="scientific">Octopus sinensis</name>
    <name type="common">East Asian common octopus</name>
    <dbReference type="NCBI Taxonomy" id="2607531"/>
    <lineage>
        <taxon>Eukaryota</taxon>
        <taxon>Metazoa</taxon>
        <taxon>Spiralia</taxon>
        <taxon>Lophotrochozoa</taxon>
        <taxon>Mollusca</taxon>
        <taxon>Cephalopoda</taxon>
        <taxon>Coleoidea</taxon>
        <taxon>Octopodiformes</taxon>
        <taxon>Octopoda</taxon>
        <taxon>Incirrata</taxon>
        <taxon>Octopodidae</taxon>
        <taxon>Octopus</taxon>
    </lineage>
</organism>
<feature type="coiled-coil region" evidence="1">
    <location>
        <begin position="464"/>
        <end position="502"/>
    </location>
</feature>
<dbReference type="PANTHER" id="PTHR10337">
    <property type="entry name" value="SHC TRANSFORMING PROTEIN"/>
    <property type="match status" value="1"/>
</dbReference>
<keyword evidence="3" id="KW-1185">Reference proteome</keyword>
<gene>
    <name evidence="4" type="primary">LOC115221281</name>
</gene>
<feature type="coiled-coil region" evidence="1">
    <location>
        <begin position="545"/>
        <end position="708"/>
    </location>
</feature>
<feature type="coiled-coil region" evidence="1">
    <location>
        <begin position="772"/>
        <end position="889"/>
    </location>
</feature>
<evidence type="ECO:0000313" key="4">
    <source>
        <dbReference type="RefSeq" id="XP_036366500.1"/>
    </source>
</evidence>
<evidence type="ECO:0000256" key="2">
    <source>
        <dbReference type="SAM" id="MobiDB-lite"/>
    </source>
</evidence>
<dbReference type="PANTHER" id="PTHR10337:SF6">
    <property type="entry name" value="CENTROSOMAL PROTEIN OF 152 KDA"/>
    <property type="match status" value="1"/>
</dbReference>
<feature type="coiled-coil region" evidence="1">
    <location>
        <begin position="1028"/>
        <end position="1079"/>
    </location>
</feature>
<sequence length="1405" mass="161359">MGLQSDWFYNGLESQPCQPCQHARICNHNASVSCPALHPLKPPKSNALISSKTFVGGSVGAAGMNTTTSINFDAAALQSQDEAEYQKEEQQQQEELRQLLSNALDDITEDGLSVSSNDDDDEDEDDEDGEAKQQNTGDKVGKNEEMVIVEKHQLHGTPILNGSFEHRHSLLSPHTFPGARTKLPDACNQQHTETMTIPLASNGQMPVDQHCRQQPEVSPQQTPAMYYPQFHYLYSIATDKDSPIMTATSNNYEQQQPTHPMCHQAHQHHFGLMPSSSVAHEVACNNNNNNNAVDANHWLDPHEEIYYRENYGPDPVARQDFYQHHQHHPVVLPHDGTNFAPRHISPHQTNGELHPQSQQHGAPVLENSSVNNKMGFDAVHSRQAAAGQSNGYALLTEAEKPAVSWDQLNGYKVQYRKPPTDGGTNAFQTETGSSKESSPHKQEDFVHIGGSGEQKELVQLQILYKARGRKVDELSQELSNLKKEMDEEVELLQQRVMEVGKERDGTVTSLKMCQDLLQQSKTEVSQLKGQLATSETLAQALTKSKEEVIGKLMSAESAIESLNHQVEELSKSETLERARLQHDSIIEGLQHRYQKEINILNKEIDSLTQNNKSREEEVSMLKRQLNDALKNVENAQINRAETINRLTRTLEESQRQCQHLLQASAQSNSSSQQLTDFQNRLQQAESAKRAAEEKFSDFQQELKSLKYQLSMFDSASKLGVFASKEPDKANSNLENSFQELGIKKKLVFSTPETSLSEDSGNESQIRGLKHELERCLINNREKQALIEELRETVQKLQKEVSDWQLKCSKSEETIEALKVGKNSSFEESLLQKELEATREEVAQCKKDNQNYKERLRLAKEAESQLKACNDDLESKLENIREKCDAEKVSALEQCKKTYETFQDDVKERLLLDLQTQFDEKYALVVSECEKKLSFLKSNLEAALTREDELKEIYVSVCQEKSQLEDQLTQQMTDLQENNANGTTRLSKRDCLEVVSVEVQCRLLDMECNSSAKDVLRSELEQEMKESLLVKIREEIAAETQEKLEAVRQQVTDGCQKEHDDQLENYKKALQEKIEDEVRKEWMVAEKSKQIPVGIQVCLDESEENKSEEYIEKLRSELLAEIDEEKQNEWIQRETEMKKKHLEEMKELEKELQEKSENREVGFGFSISSQIMKERREEERQRIKSGVDAAKIEWQHLHESRLEMEVKRKIAAEKEVWQKDVVAECQREWHGRLQKEKTKWENCAKEQQQKALVAAVETAKNNWAKRQEVHRDEMRKKLEQEKMNLQKEHKEKLQILLNQVQSEYWTSVSSIQKNLVRYLSENSFRMQQLIYLSERNPTTTNLWDRRNFHNASDVNSRQIQNISHRADQLQPQPFVPRPFNSGDGQVLNRIEENSESSYFEISEELR</sequence>
<feature type="region of interest" description="Disordered" evidence="2">
    <location>
        <begin position="108"/>
        <end position="144"/>
    </location>
</feature>
<feature type="compositionally biased region" description="Polar residues" evidence="2">
    <location>
        <begin position="422"/>
        <end position="436"/>
    </location>
</feature>
<dbReference type="GO" id="GO:0005813">
    <property type="term" value="C:centrosome"/>
    <property type="evidence" value="ECO:0007669"/>
    <property type="project" value="TreeGrafter"/>
</dbReference>
<feature type="coiled-coil region" evidence="1">
    <location>
        <begin position="925"/>
        <end position="980"/>
    </location>
</feature>
<feature type="region of interest" description="Disordered" evidence="2">
    <location>
        <begin position="346"/>
        <end position="369"/>
    </location>
</feature>
<keyword evidence="1" id="KW-0175">Coiled coil</keyword>
<dbReference type="GO" id="GO:0007099">
    <property type="term" value="P:centriole replication"/>
    <property type="evidence" value="ECO:0007669"/>
    <property type="project" value="TreeGrafter"/>
</dbReference>
<evidence type="ECO:0000256" key="1">
    <source>
        <dbReference type="SAM" id="Coils"/>
    </source>
</evidence>